<dbReference type="HOGENOM" id="CLU_007434_1_0_1"/>
<dbReference type="Gene3D" id="1.25.40.10">
    <property type="entry name" value="Tetratricopeptide repeat domain"/>
    <property type="match status" value="2"/>
</dbReference>
<keyword evidence="4" id="KW-0508">mRNA splicing</keyword>
<dbReference type="Pfam" id="PF23240">
    <property type="entry name" value="HAT_PRP39_N"/>
    <property type="match status" value="1"/>
</dbReference>
<evidence type="ECO:0000256" key="2">
    <source>
        <dbReference type="ARBA" id="ARBA00022664"/>
    </source>
</evidence>
<dbReference type="InterPro" id="IPR011990">
    <property type="entry name" value="TPR-like_helical_dom_sf"/>
</dbReference>
<dbReference type="PANTHER" id="PTHR17204:SF5">
    <property type="entry name" value="PRE-MRNA-PROCESSING FACTOR 39"/>
    <property type="match status" value="1"/>
</dbReference>
<sequence length="589" mass="68566">MAVITPEERLWSVVKANPADFNAWTELIQETEKHVSGNFRFALSFLIFCWSLQDEIDRIRVCYDTFLAEFPLCYGYWKKYADFELRLGSPEKIIEVYERAVKAVAHSVDIWVHYCAYATEKFPPEEVIRLFERGVSLVGTDYLSHILWDKFIDYALARQDYSLLMQVRTRILEVPLQQLDRYFMSFKQFTNNRHWLDVRTEEKRHLAETLPRNAHESEKLISAKEAIYKKTKEWDAKIRDFENSIRRPYFHVKSLDDAQLANWHKYLDFVEKEADMQKVVKLFERCLIACANYPEYWIRYVEYLEKQNNLEMANDALHRATHIFVKKVPDVHIFAARFQERTGDATAARKTYKYISTELVPGHLDAIVKAAHFEMREGDNDAACGVFESAIEVEKAKEESKTLSLLYVQYNRFLCRVCIVSQAPRAKTSSLCRRLIASPKLRNEVKQLDKLSSLIQQATKAETGLAHTDREELSSLHLEFVDAFGDINAVMEAEYRHEGLFPFRKSYIDFKRRLAHDASFSDRAKLLKSSPAAMQAYGQQQWAAAYGGQSYPQNWQQQQAPQTAQWNAYAQQAAYSAYGTSQVFSESVS</sequence>
<dbReference type="Proteomes" id="UP000001514">
    <property type="component" value="Unassembled WGS sequence"/>
</dbReference>
<reference evidence="7 8" key="1">
    <citation type="journal article" date="2011" name="Science">
        <title>The Selaginella genome identifies genetic changes associated with the evolution of vascular plants.</title>
        <authorList>
            <person name="Banks J.A."/>
            <person name="Nishiyama T."/>
            <person name="Hasebe M."/>
            <person name="Bowman J.L."/>
            <person name="Gribskov M."/>
            <person name="dePamphilis C."/>
            <person name="Albert V.A."/>
            <person name="Aono N."/>
            <person name="Aoyama T."/>
            <person name="Ambrose B.A."/>
            <person name="Ashton N.W."/>
            <person name="Axtell M.J."/>
            <person name="Barker E."/>
            <person name="Barker M.S."/>
            <person name="Bennetzen J.L."/>
            <person name="Bonawitz N.D."/>
            <person name="Chapple C."/>
            <person name="Cheng C."/>
            <person name="Correa L.G."/>
            <person name="Dacre M."/>
            <person name="DeBarry J."/>
            <person name="Dreyer I."/>
            <person name="Elias M."/>
            <person name="Engstrom E.M."/>
            <person name="Estelle M."/>
            <person name="Feng L."/>
            <person name="Finet C."/>
            <person name="Floyd S.K."/>
            <person name="Frommer W.B."/>
            <person name="Fujita T."/>
            <person name="Gramzow L."/>
            <person name="Gutensohn M."/>
            <person name="Harholt J."/>
            <person name="Hattori M."/>
            <person name="Heyl A."/>
            <person name="Hirai T."/>
            <person name="Hiwatashi Y."/>
            <person name="Ishikawa M."/>
            <person name="Iwata M."/>
            <person name="Karol K.G."/>
            <person name="Koehler B."/>
            <person name="Kolukisaoglu U."/>
            <person name="Kubo M."/>
            <person name="Kurata T."/>
            <person name="Lalonde S."/>
            <person name="Li K."/>
            <person name="Li Y."/>
            <person name="Litt A."/>
            <person name="Lyons E."/>
            <person name="Manning G."/>
            <person name="Maruyama T."/>
            <person name="Michael T.P."/>
            <person name="Mikami K."/>
            <person name="Miyazaki S."/>
            <person name="Morinaga S."/>
            <person name="Murata T."/>
            <person name="Mueller-Roeber B."/>
            <person name="Nelson D.R."/>
            <person name="Obara M."/>
            <person name="Oguri Y."/>
            <person name="Olmstead R.G."/>
            <person name="Onodera N."/>
            <person name="Petersen B.L."/>
            <person name="Pils B."/>
            <person name="Prigge M."/>
            <person name="Rensing S.A."/>
            <person name="Riano-Pachon D.M."/>
            <person name="Roberts A.W."/>
            <person name="Sato Y."/>
            <person name="Scheller H.V."/>
            <person name="Schulz B."/>
            <person name="Schulz C."/>
            <person name="Shakirov E.V."/>
            <person name="Shibagaki N."/>
            <person name="Shinohara N."/>
            <person name="Shippen D.E."/>
            <person name="Soerensen I."/>
            <person name="Sotooka R."/>
            <person name="Sugimoto N."/>
            <person name="Sugita M."/>
            <person name="Sumikawa N."/>
            <person name="Tanurdzic M."/>
            <person name="Theissen G."/>
            <person name="Ulvskov P."/>
            <person name="Wakazuki S."/>
            <person name="Weng J.K."/>
            <person name="Willats W.W."/>
            <person name="Wipf D."/>
            <person name="Wolf P.G."/>
            <person name="Yang L."/>
            <person name="Zimmer A.D."/>
            <person name="Zhu Q."/>
            <person name="Mitros T."/>
            <person name="Hellsten U."/>
            <person name="Loque D."/>
            <person name="Otillar R."/>
            <person name="Salamov A."/>
            <person name="Schmutz J."/>
            <person name="Shapiro H."/>
            <person name="Lindquist E."/>
            <person name="Lucas S."/>
            <person name="Rokhsar D."/>
            <person name="Grigoriev I.V."/>
        </authorList>
    </citation>
    <scope>NUCLEOTIDE SEQUENCE [LARGE SCALE GENOMIC DNA]</scope>
</reference>
<proteinExistence type="inferred from homology"/>
<comment type="similarity">
    <text evidence="6">Belongs to the PRP39 family.</text>
</comment>
<keyword evidence="8" id="KW-1185">Reference proteome</keyword>
<dbReference type="OMA" id="IDLWIHY"/>
<evidence type="ECO:0000256" key="6">
    <source>
        <dbReference type="ARBA" id="ARBA00038019"/>
    </source>
</evidence>
<dbReference type="InterPro" id="IPR059164">
    <property type="entry name" value="HAT_PRP39_C"/>
</dbReference>
<dbReference type="PANTHER" id="PTHR17204">
    <property type="entry name" value="PRE-MRNA PROCESSING PROTEIN PRP39-RELATED"/>
    <property type="match status" value="1"/>
</dbReference>
<dbReference type="SUPFAM" id="SSF48452">
    <property type="entry name" value="TPR-like"/>
    <property type="match status" value="1"/>
</dbReference>
<dbReference type="AlphaFoldDB" id="D8S5Y6"/>
<comment type="subcellular location">
    <subcellularLocation>
        <location evidence="1">Nucleus</location>
    </subcellularLocation>
</comment>
<keyword evidence="5" id="KW-0539">Nucleus</keyword>
<evidence type="ECO:0000313" key="7">
    <source>
        <dbReference type="EMBL" id="EFJ20254.1"/>
    </source>
</evidence>
<evidence type="ECO:0000256" key="1">
    <source>
        <dbReference type="ARBA" id="ARBA00004123"/>
    </source>
</evidence>
<dbReference type="Pfam" id="PF23241">
    <property type="entry name" value="HAT_PRP39_C"/>
    <property type="match status" value="1"/>
</dbReference>
<organism evidence="8">
    <name type="scientific">Selaginella moellendorffii</name>
    <name type="common">Spikemoss</name>
    <dbReference type="NCBI Taxonomy" id="88036"/>
    <lineage>
        <taxon>Eukaryota</taxon>
        <taxon>Viridiplantae</taxon>
        <taxon>Streptophyta</taxon>
        <taxon>Embryophyta</taxon>
        <taxon>Tracheophyta</taxon>
        <taxon>Lycopodiopsida</taxon>
        <taxon>Selaginellales</taxon>
        <taxon>Selaginellaceae</taxon>
        <taxon>Selaginella</taxon>
    </lineage>
</organism>
<dbReference type="FunFam" id="1.25.40.10:FF:000159">
    <property type="entry name" value="Tetratricopeptide repeat (TPR)-like superfamily protein"/>
    <property type="match status" value="1"/>
</dbReference>
<dbReference type="EMBL" id="GL377603">
    <property type="protein sequence ID" value="EFJ20254.1"/>
    <property type="molecule type" value="Genomic_DNA"/>
</dbReference>
<dbReference type="STRING" id="88036.D8S5Y6"/>
<dbReference type="Gramene" id="EFJ20254">
    <property type="protein sequence ID" value="EFJ20254"/>
    <property type="gene ID" value="SELMODRAFT_109541"/>
</dbReference>
<evidence type="ECO:0000256" key="3">
    <source>
        <dbReference type="ARBA" id="ARBA00022737"/>
    </source>
</evidence>
<keyword evidence="2" id="KW-0507">mRNA processing</keyword>
<evidence type="ECO:0000256" key="4">
    <source>
        <dbReference type="ARBA" id="ARBA00023187"/>
    </source>
</evidence>
<accession>D8S5Y6</accession>
<evidence type="ECO:0000256" key="5">
    <source>
        <dbReference type="ARBA" id="ARBA00023242"/>
    </source>
</evidence>
<name>D8S5Y6_SELML</name>
<protein>
    <recommendedName>
        <fullName evidence="9">Suppressor of forked domain-containing protein</fullName>
    </recommendedName>
</protein>
<dbReference type="GO" id="GO:0000243">
    <property type="term" value="C:commitment complex"/>
    <property type="evidence" value="ECO:0000318"/>
    <property type="project" value="GO_Central"/>
</dbReference>
<dbReference type="FunFam" id="1.25.40.10:FF:000064">
    <property type="entry name" value="Putative pre-mrna-processing factor 39"/>
    <property type="match status" value="1"/>
</dbReference>
<dbReference type="InterPro" id="IPR003107">
    <property type="entry name" value="HAT"/>
</dbReference>
<dbReference type="GO" id="GO:0005685">
    <property type="term" value="C:U1 snRNP"/>
    <property type="evidence" value="ECO:0000318"/>
    <property type="project" value="GO_Central"/>
</dbReference>
<evidence type="ECO:0008006" key="9">
    <source>
        <dbReference type="Google" id="ProtNLM"/>
    </source>
</evidence>
<dbReference type="GO" id="GO:0071004">
    <property type="term" value="C:U2-type prespliceosome"/>
    <property type="evidence" value="ECO:0000318"/>
    <property type="project" value="GO_Central"/>
</dbReference>
<dbReference type="eggNOG" id="KOG1258">
    <property type="taxonomic scope" value="Eukaryota"/>
</dbReference>
<dbReference type="KEGG" id="smo:SELMODRAFT_109541"/>
<keyword evidence="3" id="KW-0677">Repeat</keyword>
<dbReference type="SMART" id="SM00386">
    <property type="entry name" value="HAT"/>
    <property type="match status" value="6"/>
</dbReference>
<dbReference type="InParanoid" id="D8S5Y6"/>
<dbReference type="GO" id="GO:0000395">
    <property type="term" value="P:mRNA 5'-splice site recognition"/>
    <property type="evidence" value="ECO:0000318"/>
    <property type="project" value="GO_Central"/>
</dbReference>
<evidence type="ECO:0000313" key="8">
    <source>
        <dbReference type="Proteomes" id="UP000001514"/>
    </source>
</evidence>
<gene>
    <name evidence="7" type="ORF">SELMODRAFT_109541</name>
</gene>